<dbReference type="GO" id="GO:0008270">
    <property type="term" value="F:zinc ion binding"/>
    <property type="evidence" value="ECO:0007669"/>
    <property type="project" value="UniProtKB-KW"/>
</dbReference>
<gene>
    <name evidence="17" type="primary">LOC106058370</name>
</gene>
<keyword evidence="12" id="KW-0539">Nucleus</keyword>
<feature type="domain" description="C2H2-type" evidence="15">
    <location>
        <begin position="332"/>
        <end position="360"/>
    </location>
</feature>
<dbReference type="Gene3D" id="3.30.160.60">
    <property type="entry name" value="Classic Zinc Finger"/>
    <property type="match status" value="5"/>
</dbReference>
<keyword evidence="16" id="KW-1185">Reference proteome</keyword>
<feature type="region of interest" description="Disordered" evidence="14">
    <location>
        <begin position="347"/>
        <end position="383"/>
    </location>
</feature>
<evidence type="ECO:0000259" key="15">
    <source>
        <dbReference type="PROSITE" id="PS50157"/>
    </source>
</evidence>
<dbReference type="FunFam" id="3.30.160.60:FF:000690">
    <property type="entry name" value="Zinc finger protein 354C"/>
    <property type="match status" value="1"/>
</dbReference>
<evidence type="ECO:0000256" key="8">
    <source>
        <dbReference type="ARBA" id="ARBA00022843"/>
    </source>
</evidence>
<evidence type="ECO:0000256" key="4">
    <source>
        <dbReference type="ARBA" id="ARBA00022723"/>
    </source>
</evidence>
<evidence type="ECO:0000256" key="5">
    <source>
        <dbReference type="ARBA" id="ARBA00022737"/>
    </source>
</evidence>
<dbReference type="OrthoDB" id="6244563at2759"/>
<dbReference type="RefSeq" id="XP_055898533.1">
    <property type="nucleotide sequence ID" value="XM_056042558.1"/>
</dbReference>
<keyword evidence="10" id="KW-0238">DNA-binding</keyword>
<evidence type="ECO:0000256" key="12">
    <source>
        <dbReference type="ARBA" id="ARBA00023242"/>
    </source>
</evidence>
<dbReference type="InterPro" id="IPR036236">
    <property type="entry name" value="Znf_C2H2_sf"/>
</dbReference>
<organism evidence="16 17">
    <name type="scientific">Biomphalaria glabrata</name>
    <name type="common">Bloodfluke planorb</name>
    <name type="synonym">Freshwater snail</name>
    <dbReference type="NCBI Taxonomy" id="6526"/>
    <lineage>
        <taxon>Eukaryota</taxon>
        <taxon>Metazoa</taxon>
        <taxon>Spiralia</taxon>
        <taxon>Lophotrochozoa</taxon>
        <taxon>Mollusca</taxon>
        <taxon>Gastropoda</taxon>
        <taxon>Heterobranchia</taxon>
        <taxon>Euthyneura</taxon>
        <taxon>Panpulmonata</taxon>
        <taxon>Hygrophila</taxon>
        <taxon>Lymnaeoidea</taxon>
        <taxon>Planorbidae</taxon>
        <taxon>Biomphalaria</taxon>
    </lineage>
</organism>
<keyword evidence="7" id="KW-0862">Zinc</keyword>
<dbReference type="GO" id="GO:0000981">
    <property type="term" value="F:DNA-binding transcription factor activity, RNA polymerase II-specific"/>
    <property type="evidence" value="ECO:0007669"/>
    <property type="project" value="TreeGrafter"/>
</dbReference>
<dbReference type="FunFam" id="3.30.160.60:FF:000100">
    <property type="entry name" value="Zinc finger 45-like"/>
    <property type="match status" value="1"/>
</dbReference>
<keyword evidence="11" id="KW-0804">Transcription</keyword>
<name>A0A9W3BGG9_BIOGL</name>
<feature type="compositionally biased region" description="Basic and acidic residues" evidence="14">
    <location>
        <begin position="367"/>
        <end position="377"/>
    </location>
</feature>
<dbReference type="Proteomes" id="UP001165740">
    <property type="component" value="Chromosome 9"/>
</dbReference>
<dbReference type="PANTHER" id="PTHR23235">
    <property type="entry name" value="KRUEPPEL-LIKE TRANSCRIPTION FACTOR"/>
    <property type="match status" value="1"/>
</dbReference>
<dbReference type="FunFam" id="3.30.160.60:FF:000247">
    <property type="entry name" value="Zinc finger protein 236"/>
    <property type="match status" value="1"/>
</dbReference>
<feature type="domain" description="C2H2-type" evidence="15">
    <location>
        <begin position="193"/>
        <end position="220"/>
    </location>
</feature>
<feature type="compositionally biased region" description="Polar residues" evidence="14">
    <location>
        <begin position="64"/>
        <end position="79"/>
    </location>
</feature>
<dbReference type="PROSITE" id="PS00028">
    <property type="entry name" value="ZINC_FINGER_C2H2_1"/>
    <property type="match status" value="7"/>
</dbReference>
<dbReference type="Pfam" id="PF00096">
    <property type="entry name" value="zf-C2H2"/>
    <property type="match status" value="5"/>
</dbReference>
<keyword evidence="9" id="KW-0805">Transcription regulation</keyword>
<protein>
    <submittedName>
        <fullName evidence="17">Zinc finger protein 665-like isoform X1</fullName>
    </submittedName>
</protein>
<dbReference type="SMART" id="SM00355">
    <property type="entry name" value="ZnF_C2H2"/>
    <property type="match status" value="7"/>
</dbReference>
<proteinExistence type="inferred from homology"/>
<evidence type="ECO:0000256" key="14">
    <source>
        <dbReference type="SAM" id="MobiDB-lite"/>
    </source>
</evidence>
<evidence type="ECO:0000313" key="17">
    <source>
        <dbReference type="RefSeq" id="XP_055898533.1"/>
    </source>
</evidence>
<evidence type="ECO:0000256" key="2">
    <source>
        <dbReference type="ARBA" id="ARBA00006991"/>
    </source>
</evidence>
<feature type="domain" description="C2H2-type" evidence="15">
    <location>
        <begin position="221"/>
        <end position="248"/>
    </location>
</feature>
<evidence type="ECO:0000256" key="6">
    <source>
        <dbReference type="ARBA" id="ARBA00022771"/>
    </source>
</evidence>
<dbReference type="PANTHER" id="PTHR23235:SF142">
    <property type="entry name" value="ZINC FINGER PROTEIN 384"/>
    <property type="match status" value="1"/>
</dbReference>
<dbReference type="GO" id="GO:0000978">
    <property type="term" value="F:RNA polymerase II cis-regulatory region sequence-specific DNA binding"/>
    <property type="evidence" value="ECO:0007669"/>
    <property type="project" value="TreeGrafter"/>
</dbReference>
<feature type="domain" description="C2H2-type" evidence="15">
    <location>
        <begin position="276"/>
        <end position="303"/>
    </location>
</feature>
<dbReference type="SUPFAM" id="SSF57667">
    <property type="entry name" value="beta-beta-alpha zinc fingers"/>
    <property type="match status" value="4"/>
</dbReference>
<dbReference type="PROSITE" id="PS50157">
    <property type="entry name" value="ZINC_FINGER_C2H2_2"/>
    <property type="match status" value="7"/>
</dbReference>
<evidence type="ECO:0000256" key="1">
    <source>
        <dbReference type="ARBA" id="ARBA00003767"/>
    </source>
</evidence>
<reference evidence="17" key="1">
    <citation type="submission" date="2025-08" db="UniProtKB">
        <authorList>
            <consortium name="RefSeq"/>
        </authorList>
    </citation>
    <scope>IDENTIFICATION</scope>
</reference>
<evidence type="ECO:0000256" key="3">
    <source>
        <dbReference type="ARBA" id="ARBA00022499"/>
    </source>
</evidence>
<evidence type="ECO:0000256" key="10">
    <source>
        <dbReference type="ARBA" id="ARBA00023125"/>
    </source>
</evidence>
<evidence type="ECO:0000256" key="11">
    <source>
        <dbReference type="ARBA" id="ARBA00023163"/>
    </source>
</evidence>
<keyword evidence="3" id="KW-1017">Isopeptide bond</keyword>
<accession>A0A9W3BGG9</accession>
<keyword evidence="4" id="KW-0479">Metal-binding</keyword>
<sequence length="383" mass="44960">MMNSLKQDFIEELRFNIKKEVVEHLWSSESAEYLPREVYNELSVEKGLISASSFKQEKEVDKFQGNSTRVKSTSEQNKTNGKEHDDYDDDIDGMIQVVFQIANSDKYSKPTNYLSFQTEKQFLLSPEDLKTYSDNRFRAHKKKHSKANKLKKHQTLKVDIKKKRFKCNLCKKKFAKKSNLHDHQVIHTGIKPFGCQICFKHFTRASSLKAHQALHLVEKPFKCKVCFEEFPEASYLKTHQAIHLAEKSFKCHLCLKCFPEDDLLKNHLNHHSSVAYKCELCNRNYIYKSSLRDHLDVHVKDKQIACKFCPKKFATFRVYKKHLVSHVGERKYTCDVCGKKFRSNSKLKAHQDARHTDKKKRQNFLNPEKKPDIDQEHLTQSSV</sequence>
<dbReference type="AlphaFoldDB" id="A0A9W3BGG9"/>
<evidence type="ECO:0000313" key="16">
    <source>
        <dbReference type="Proteomes" id="UP001165740"/>
    </source>
</evidence>
<keyword evidence="6 13" id="KW-0863">Zinc-finger</keyword>
<feature type="domain" description="C2H2-type" evidence="15">
    <location>
        <begin position="249"/>
        <end position="272"/>
    </location>
</feature>
<keyword evidence="8" id="KW-0832">Ubl conjugation</keyword>
<evidence type="ECO:0000256" key="13">
    <source>
        <dbReference type="PROSITE-ProRule" id="PRU00042"/>
    </source>
</evidence>
<comment type="function">
    <text evidence="1">May be involved in transcriptional regulation.</text>
</comment>
<feature type="domain" description="C2H2-type" evidence="15">
    <location>
        <begin position="165"/>
        <end position="192"/>
    </location>
</feature>
<evidence type="ECO:0000256" key="7">
    <source>
        <dbReference type="ARBA" id="ARBA00022833"/>
    </source>
</evidence>
<feature type="domain" description="C2H2-type" evidence="15">
    <location>
        <begin position="304"/>
        <end position="331"/>
    </location>
</feature>
<evidence type="ECO:0000256" key="9">
    <source>
        <dbReference type="ARBA" id="ARBA00023015"/>
    </source>
</evidence>
<dbReference type="InterPro" id="IPR013087">
    <property type="entry name" value="Znf_C2H2_type"/>
</dbReference>
<feature type="region of interest" description="Disordered" evidence="14">
    <location>
        <begin position="62"/>
        <end position="86"/>
    </location>
</feature>
<dbReference type="GeneID" id="106058370"/>
<keyword evidence="5" id="KW-0677">Repeat</keyword>
<dbReference type="OMA" id="CEMNDAQ"/>
<comment type="similarity">
    <text evidence="2">Belongs to the krueppel C2H2-type zinc-finger protein family.</text>
</comment>